<keyword evidence="3" id="KW-1185">Reference proteome</keyword>
<name>A0ABV5V7P7_9ACTN</name>
<dbReference type="Proteomes" id="UP001589703">
    <property type="component" value="Unassembled WGS sequence"/>
</dbReference>
<sequence>MRAIRVASAALLGLGTLALSCPPAVAGAAAAQRDDNITPFGFSVAPTTISAGGQVSLRLERGQGGCKGTATVTSGIFSTVTIRPGHNSATTQVDYDAKAGASYRVTFTCDGVSGWTDLAIADGGGRTNPTPAPYPVPRGVHAGEGGSAGGFDAKEIGLGAALVAGSVGVAWHLARRRDGQDGA</sequence>
<protein>
    <recommendedName>
        <fullName evidence="4">Lipoprotein</fullName>
    </recommendedName>
</protein>
<evidence type="ECO:0000313" key="3">
    <source>
        <dbReference type="Proteomes" id="UP001589703"/>
    </source>
</evidence>
<comment type="caution">
    <text evidence="2">The sequence shown here is derived from an EMBL/GenBank/DDBJ whole genome shotgun (WGS) entry which is preliminary data.</text>
</comment>
<feature type="signal peptide" evidence="1">
    <location>
        <begin position="1"/>
        <end position="26"/>
    </location>
</feature>
<accession>A0ABV5V7P7</accession>
<organism evidence="2 3">
    <name type="scientific">Streptomyces thermocoprophilus</name>
    <dbReference type="NCBI Taxonomy" id="78356"/>
    <lineage>
        <taxon>Bacteria</taxon>
        <taxon>Bacillati</taxon>
        <taxon>Actinomycetota</taxon>
        <taxon>Actinomycetes</taxon>
        <taxon>Kitasatosporales</taxon>
        <taxon>Streptomycetaceae</taxon>
        <taxon>Streptomyces</taxon>
    </lineage>
</organism>
<dbReference type="EMBL" id="JBHMAR010000001">
    <property type="protein sequence ID" value="MFB9733836.1"/>
    <property type="molecule type" value="Genomic_DNA"/>
</dbReference>
<reference evidence="2 3" key="1">
    <citation type="submission" date="2024-09" db="EMBL/GenBank/DDBJ databases">
        <authorList>
            <person name="Sun Q."/>
            <person name="Mori K."/>
        </authorList>
    </citation>
    <scope>NUCLEOTIDE SEQUENCE [LARGE SCALE GENOMIC DNA]</scope>
    <source>
        <strain evidence="2 3">JCM 10918</strain>
    </source>
</reference>
<evidence type="ECO:0008006" key="4">
    <source>
        <dbReference type="Google" id="ProtNLM"/>
    </source>
</evidence>
<keyword evidence="1" id="KW-0732">Signal</keyword>
<evidence type="ECO:0000256" key="1">
    <source>
        <dbReference type="SAM" id="SignalP"/>
    </source>
</evidence>
<dbReference type="RefSeq" id="WP_247473093.1">
    <property type="nucleotide sequence ID" value="NZ_JBHMAR010000001.1"/>
</dbReference>
<feature type="chain" id="PRO_5046869789" description="Lipoprotein" evidence="1">
    <location>
        <begin position="27"/>
        <end position="183"/>
    </location>
</feature>
<evidence type="ECO:0000313" key="2">
    <source>
        <dbReference type="EMBL" id="MFB9733836.1"/>
    </source>
</evidence>
<proteinExistence type="predicted"/>
<gene>
    <name evidence="2" type="ORF">ACFFRO_01505</name>
</gene>
<dbReference type="PROSITE" id="PS51257">
    <property type="entry name" value="PROKAR_LIPOPROTEIN"/>
    <property type="match status" value="1"/>
</dbReference>